<dbReference type="Pfam" id="PF11303">
    <property type="entry name" value="DUF3105"/>
    <property type="match status" value="1"/>
</dbReference>
<name>A0A0G0QUJ9_9BACT</name>
<keyword evidence="1" id="KW-1133">Transmembrane helix</keyword>
<evidence type="ECO:0000256" key="1">
    <source>
        <dbReference type="SAM" id="Phobius"/>
    </source>
</evidence>
<evidence type="ECO:0000313" key="2">
    <source>
        <dbReference type="EMBL" id="KKR43848.1"/>
    </source>
</evidence>
<evidence type="ECO:0000313" key="3">
    <source>
        <dbReference type="Proteomes" id="UP000034301"/>
    </source>
</evidence>
<dbReference type="InterPro" id="IPR021454">
    <property type="entry name" value="DUF3105"/>
</dbReference>
<keyword evidence="1" id="KW-0812">Transmembrane</keyword>
<dbReference type="PATRIC" id="fig|1618776.3.peg.36"/>
<evidence type="ECO:0008006" key="4">
    <source>
        <dbReference type="Google" id="ProtNLM"/>
    </source>
</evidence>
<comment type="caution">
    <text evidence="2">The sequence shown here is derived from an EMBL/GenBank/DDBJ whole genome shotgun (WGS) entry which is preliminary data.</text>
</comment>
<proteinExistence type="predicted"/>
<reference evidence="2 3" key="1">
    <citation type="journal article" date="2015" name="Nature">
        <title>rRNA introns, odd ribosomes, and small enigmatic genomes across a large radiation of phyla.</title>
        <authorList>
            <person name="Brown C.T."/>
            <person name="Hug L.A."/>
            <person name="Thomas B.C."/>
            <person name="Sharon I."/>
            <person name="Castelle C.J."/>
            <person name="Singh A."/>
            <person name="Wilkins M.J."/>
            <person name="Williams K.H."/>
            <person name="Banfield J.F."/>
        </authorList>
    </citation>
    <scope>NUCLEOTIDE SEQUENCE [LARGE SCALE GENOMIC DNA]</scope>
</reference>
<dbReference type="Proteomes" id="UP000034301">
    <property type="component" value="Unassembled WGS sequence"/>
</dbReference>
<gene>
    <name evidence="2" type="ORF">UT78_C0001G0034</name>
</gene>
<accession>A0A0G0QUJ9</accession>
<feature type="transmembrane region" description="Helical" evidence="1">
    <location>
        <begin position="7"/>
        <end position="25"/>
    </location>
</feature>
<protein>
    <recommendedName>
        <fullName evidence="4">DUF3105 domain-containing protein</fullName>
    </recommendedName>
</protein>
<organism evidence="2 3">
    <name type="scientific">Candidatus Nomurabacteria bacterium GW2011_GWF2_40_12</name>
    <dbReference type="NCBI Taxonomy" id="1618776"/>
    <lineage>
        <taxon>Bacteria</taxon>
        <taxon>Candidatus Nomuraibacteriota</taxon>
    </lineage>
</organism>
<dbReference type="EMBL" id="LBYC01000001">
    <property type="protein sequence ID" value="KKR43848.1"/>
    <property type="molecule type" value="Genomic_DNA"/>
</dbReference>
<dbReference type="AlphaFoldDB" id="A0A0G0QUJ9"/>
<sequence length="176" mass="19262">MKTEHKVFAGIGLLTLVIVFGGVWLSSKEGAKNTEKLSKSMVGEKMPDQGALHVARGAEHLAYNSNPPTSGPHWTGVAGPGIKDEPVPDELVLHSMEHGAAVVWYREGMDQSDVDKITEAFNNSSGKKIMLVRKDLDVPVALTSWGYLLRLQTIDETKIKEFIETNNDRAPEKAPV</sequence>
<keyword evidence="1" id="KW-0472">Membrane</keyword>